<protein>
    <submittedName>
        <fullName evidence="4">Lipocalin family protein</fullName>
    </submittedName>
</protein>
<comment type="similarity">
    <text evidence="1 2">Belongs to the calycin superfamily. Lipocalin family.</text>
</comment>
<dbReference type="EMBL" id="JAHJDP010000002">
    <property type="protein sequence ID" value="MBU2689321.1"/>
    <property type="molecule type" value="Genomic_DNA"/>
</dbReference>
<evidence type="ECO:0000259" key="3">
    <source>
        <dbReference type="Pfam" id="PF08212"/>
    </source>
</evidence>
<proteinExistence type="inferred from homology"/>
<dbReference type="InterPro" id="IPR047202">
    <property type="entry name" value="Lipocalin_Blc-like_dom"/>
</dbReference>
<name>A0A948W583_UNCEI</name>
<dbReference type="PIRSF" id="PIRSF036893">
    <property type="entry name" value="Lipocalin_ApoD"/>
    <property type="match status" value="1"/>
</dbReference>
<sequence length="170" mass="19518">MASNETEQPIPVERVELKKYTGLWYEIAKIPNRFQKKCAGNTSAFYSLRKDGRIDVVNRCIGRDNEQSEAKGVAKVVDKKSNAKLKVSFVKLFGISLFWGDYWIIGLDKDYTYAVVGTPDRKYGWILSRTRTLSEEQLDRIFSLLRKQGYNPDDFEMTKHSPLSNKALAP</sequence>
<dbReference type="CDD" id="cd19438">
    <property type="entry name" value="lipocalin_Blc-like"/>
    <property type="match status" value="1"/>
</dbReference>
<dbReference type="PANTHER" id="PTHR10612">
    <property type="entry name" value="APOLIPOPROTEIN D"/>
    <property type="match status" value="1"/>
</dbReference>
<dbReference type="InterPro" id="IPR022272">
    <property type="entry name" value="Lipocalin_CS"/>
</dbReference>
<dbReference type="Pfam" id="PF08212">
    <property type="entry name" value="Lipocalin_2"/>
    <property type="match status" value="1"/>
</dbReference>
<evidence type="ECO:0000313" key="4">
    <source>
        <dbReference type="EMBL" id="MBU2689321.1"/>
    </source>
</evidence>
<comment type="caution">
    <text evidence="4">The sequence shown here is derived from an EMBL/GenBank/DDBJ whole genome shotgun (WGS) entry which is preliminary data.</text>
</comment>
<dbReference type="InterPro" id="IPR002446">
    <property type="entry name" value="Lipocalin_bac"/>
</dbReference>
<dbReference type="InterPro" id="IPR000566">
    <property type="entry name" value="Lipocln_cytosolic_FA-bd_dom"/>
</dbReference>
<dbReference type="PRINTS" id="PR01171">
    <property type="entry name" value="BCTLIPOCALIN"/>
</dbReference>
<feature type="domain" description="Lipocalin/cytosolic fatty-acid binding" evidence="3">
    <location>
        <begin position="15"/>
        <end position="159"/>
    </location>
</feature>
<reference evidence="4" key="1">
    <citation type="submission" date="2021-05" db="EMBL/GenBank/DDBJ databases">
        <title>Energy efficiency and biological interactions define the core microbiome of deep oligotrophic groundwater.</title>
        <authorList>
            <person name="Mehrshad M."/>
            <person name="Lopez-Fernandez M."/>
            <person name="Bell E."/>
            <person name="Bernier-Latmani R."/>
            <person name="Bertilsson S."/>
            <person name="Dopson M."/>
        </authorList>
    </citation>
    <scope>NUCLEOTIDE SEQUENCE</scope>
    <source>
        <strain evidence="4">Modern_marine.mb.64</strain>
    </source>
</reference>
<accession>A0A948W583</accession>
<dbReference type="PROSITE" id="PS00213">
    <property type="entry name" value="LIPOCALIN"/>
    <property type="match status" value="1"/>
</dbReference>
<dbReference type="Proteomes" id="UP000777784">
    <property type="component" value="Unassembled WGS sequence"/>
</dbReference>
<dbReference type="InterPro" id="IPR012674">
    <property type="entry name" value="Calycin"/>
</dbReference>
<dbReference type="Gene3D" id="2.40.128.20">
    <property type="match status" value="1"/>
</dbReference>
<evidence type="ECO:0000313" key="5">
    <source>
        <dbReference type="Proteomes" id="UP000777784"/>
    </source>
</evidence>
<evidence type="ECO:0000256" key="1">
    <source>
        <dbReference type="ARBA" id="ARBA00006889"/>
    </source>
</evidence>
<dbReference type="GO" id="GO:0006950">
    <property type="term" value="P:response to stress"/>
    <property type="evidence" value="ECO:0007669"/>
    <property type="project" value="UniProtKB-ARBA"/>
</dbReference>
<gene>
    <name evidence="4" type="ORF">KJ970_00205</name>
</gene>
<dbReference type="AlphaFoldDB" id="A0A948W583"/>
<dbReference type="InterPro" id="IPR022271">
    <property type="entry name" value="Lipocalin_ApoD"/>
</dbReference>
<evidence type="ECO:0000256" key="2">
    <source>
        <dbReference type="PIRNR" id="PIRNR036893"/>
    </source>
</evidence>
<organism evidence="4 5">
    <name type="scientific">Eiseniibacteriota bacterium</name>
    <dbReference type="NCBI Taxonomy" id="2212470"/>
    <lineage>
        <taxon>Bacteria</taxon>
        <taxon>Candidatus Eiseniibacteriota</taxon>
    </lineage>
</organism>
<dbReference type="PANTHER" id="PTHR10612:SF34">
    <property type="entry name" value="APOLIPOPROTEIN D"/>
    <property type="match status" value="1"/>
</dbReference>
<dbReference type="SUPFAM" id="SSF50814">
    <property type="entry name" value="Lipocalins"/>
    <property type="match status" value="1"/>
</dbReference>